<gene>
    <name evidence="1" type="ORF">F945_02498</name>
</gene>
<name>S3NAS6_9GAMM</name>
<evidence type="ECO:0008006" key="3">
    <source>
        <dbReference type="Google" id="ProtNLM"/>
    </source>
</evidence>
<accession>S3NAS6</accession>
<organism evidence="1 2">
    <name type="scientific">Acinetobacter rudis CIP 110305</name>
    <dbReference type="NCBI Taxonomy" id="421052"/>
    <lineage>
        <taxon>Bacteria</taxon>
        <taxon>Pseudomonadati</taxon>
        <taxon>Pseudomonadota</taxon>
        <taxon>Gammaproteobacteria</taxon>
        <taxon>Moraxellales</taxon>
        <taxon>Moraxellaceae</taxon>
        <taxon>Acinetobacter</taxon>
    </lineage>
</organism>
<comment type="caution">
    <text evidence="1">The sequence shown here is derived from an EMBL/GenBank/DDBJ whole genome shotgun (WGS) entry which is preliminary data.</text>
</comment>
<dbReference type="Proteomes" id="UP000014568">
    <property type="component" value="Unassembled WGS sequence"/>
</dbReference>
<sequence length="239" mass="28390">MRKYTWVLFIFLSFNVYAEENKCILFKKDYSQYNNENMYDLDVYITDCQKNSRKVESFGYFGDSPKINYYFFEKSNGVNHLFISTYVLTDQYEENSKYVYENGKYNFIKVFDCFDFTCKVNKKLINFFGDGANLVEVKSNKIVWEYPYLTADKVSKDLNSNFLKLWLNKQLKNGIIKNKTEIYNDSGLNSEKLGYLISGDKFNILDITSRWLKVSYTSKNKKTIIGWIRCEDTNVCNEY</sequence>
<evidence type="ECO:0000313" key="2">
    <source>
        <dbReference type="Proteomes" id="UP000014568"/>
    </source>
</evidence>
<dbReference type="PATRIC" id="fig|421052.3.peg.2444"/>
<dbReference type="AlphaFoldDB" id="S3NAS6"/>
<dbReference type="RefSeq" id="WP_016656898.1">
    <property type="nucleotide sequence ID" value="NZ_KE340353.1"/>
</dbReference>
<reference evidence="1 2" key="1">
    <citation type="submission" date="2013-06" db="EMBL/GenBank/DDBJ databases">
        <title>The Genome Sequence of Acinetobacter rudis CIP 110305.</title>
        <authorList>
            <consortium name="The Broad Institute Genome Sequencing Platform"/>
            <consortium name="The Broad Institute Genome Sequencing Center for Infectious Disease"/>
            <person name="Cerqueira G."/>
            <person name="Feldgarden M."/>
            <person name="Courvalin P."/>
            <person name="Perichon B."/>
            <person name="Grillot-Courvalin C."/>
            <person name="Clermont D."/>
            <person name="Rocha E."/>
            <person name="Yoon E.-J."/>
            <person name="Nemec A."/>
            <person name="Young S.K."/>
            <person name="Zeng Q."/>
            <person name="Gargeya S."/>
            <person name="Fitzgerald M."/>
            <person name="Abouelleil A."/>
            <person name="Alvarado L."/>
            <person name="Berlin A.M."/>
            <person name="Chapman S.B."/>
            <person name="Dewar J."/>
            <person name="Goldberg J."/>
            <person name="Griggs A."/>
            <person name="Gujja S."/>
            <person name="Hansen M."/>
            <person name="Howarth C."/>
            <person name="Imamovic A."/>
            <person name="Larimer J."/>
            <person name="McCowan C."/>
            <person name="Murphy C."/>
            <person name="Pearson M."/>
            <person name="Priest M."/>
            <person name="Roberts A."/>
            <person name="Saif S."/>
            <person name="Shea T."/>
            <person name="Sykes S."/>
            <person name="Wortman J."/>
            <person name="Nusbaum C."/>
            <person name="Birren B."/>
        </authorList>
    </citation>
    <scope>NUCLEOTIDE SEQUENCE [LARGE SCALE GENOMIC DNA]</scope>
    <source>
        <strain evidence="1 2">CIP 110305</strain>
    </source>
</reference>
<dbReference type="OrthoDB" id="6885434at2"/>
<proteinExistence type="predicted"/>
<keyword evidence="2" id="KW-1185">Reference proteome</keyword>
<evidence type="ECO:0000313" key="1">
    <source>
        <dbReference type="EMBL" id="EPF71469.1"/>
    </source>
</evidence>
<protein>
    <recommendedName>
        <fullName evidence="3">SH3b domain-containing protein</fullName>
    </recommendedName>
</protein>
<dbReference type="HOGENOM" id="CLU_1159151_0_0_6"/>
<dbReference type="EMBL" id="ATGI01000032">
    <property type="protein sequence ID" value="EPF71469.1"/>
    <property type="molecule type" value="Genomic_DNA"/>
</dbReference>